<dbReference type="InterPro" id="IPR050523">
    <property type="entry name" value="AKR_Detox_Biosynth"/>
</dbReference>
<keyword evidence="1" id="KW-0521">NADP</keyword>
<feature type="compositionally biased region" description="Polar residues" evidence="3">
    <location>
        <begin position="477"/>
        <end position="498"/>
    </location>
</feature>
<feature type="domain" description="NADP-dependent oxidoreductase" evidence="4">
    <location>
        <begin position="30"/>
        <end position="341"/>
    </location>
</feature>
<evidence type="ECO:0000256" key="3">
    <source>
        <dbReference type="SAM" id="MobiDB-lite"/>
    </source>
</evidence>
<dbReference type="CDD" id="cd19146">
    <property type="entry name" value="AKR_AKR9A1-2"/>
    <property type="match status" value="1"/>
</dbReference>
<dbReference type="STRING" id="2316362.A0A4Q2DPQ2"/>
<keyword evidence="6" id="KW-1185">Reference proteome</keyword>
<evidence type="ECO:0000313" key="6">
    <source>
        <dbReference type="Proteomes" id="UP000290288"/>
    </source>
</evidence>
<gene>
    <name evidence="5" type="ORF">EST38_g5047</name>
</gene>
<feature type="compositionally biased region" description="Polar residues" evidence="3">
    <location>
        <begin position="530"/>
        <end position="540"/>
    </location>
</feature>
<organism evidence="5 6">
    <name type="scientific">Candolleomyces aberdarensis</name>
    <dbReference type="NCBI Taxonomy" id="2316362"/>
    <lineage>
        <taxon>Eukaryota</taxon>
        <taxon>Fungi</taxon>
        <taxon>Dikarya</taxon>
        <taxon>Basidiomycota</taxon>
        <taxon>Agaricomycotina</taxon>
        <taxon>Agaricomycetes</taxon>
        <taxon>Agaricomycetidae</taxon>
        <taxon>Agaricales</taxon>
        <taxon>Agaricineae</taxon>
        <taxon>Psathyrellaceae</taxon>
        <taxon>Candolleomyces</taxon>
    </lineage>
</organism>
<dbReference type="OrthoDB" id="2310150at2759"/>
<dbReference type="EMBL" id="SDEE01000132">
    <property type="protein sequence ID" value="RXW20825.1"/>
    <property type="molecule type" value="Genomic_DNA"/>
</dbReference>
<name>A0A4Q2DPQ2_9AGAR</name>
<evidence type="ECO:0000259" key="4">
    <source>
        <dbReference type="Pfam" id="PF00248"/>
    </source>
</evidence>
<feature type="region of interest" description="Disordered" evidence="3">
    <location>
        <begin position="246"/>
        <end position="271"/>
    </location>
</feature>
<dbReference type="Proteomes" id="UP000290288">
    <property type="component" value="Unassembled WGS sequence"/>
</dbReference>
<dbReference type="SUPFAM" id="SSF51430">
    <property type="entry name" value="NAD(P)-linked oxidoreductase"/>
    <property type="match status" value="1"/>
</dbReference>
<feature type="region of interest" description="Disordered" evidence="3">
    <location>
        <begin position="1348"/>
        <end position="1374"/>
    </location>
</feature>
<feature type="region of interest" description="Disordered" evidence="3">
    <location>
        <begin position="477"/>
        <end position="612"/>
    </location>
</feature>
<reference evidence="5 6" key="1">
    <citation type="submission" date="2019-01" db="EMBL/GenBank/DDBJ databases">
        <title>Draft genome sequence of Psathyrella aberdarensis IHI B618.</title>
        <authorList>
            <person name="Buettner E."/>
            <person name="Kellner H."/>
        </authorList>
    </citation>
    <scope>NUCLEOTIDE SEQUENCE [LARGE SCALE GENOMIC DNA]</scope>
    <source>
        <strain evidence="5 6">IHI B618</strain>
    </source>
</reference>
<proteinExistence type="inferred from homology"/>
<feature type="compositionally biased region" description="Basic and acidic residues" evidence="3">
    <location>
        <begin position="246"/>
        <end position="255"/>
    </location>
</feature>
<dbReference type="PANTHER" id="PTHR43364">
    <property type="entry name" value="NADH-SPECIFIC METHYLGLYOXAL REDUCTASE-RELATED"/>
    <property type="match status" value="1"/>
</dbReference>
<dbReference type="Pfam" id="PF00248">
    <property type="entry name" value="Aldo_ket_red"/>
    <property type="match status" value="1"/>
</dbReference>
<dbReference type="InterPro" id="IPR023210">
    <property type="entry name" value="NADP_OxRdtase_dom"/>
</dbReference>
<evidence type="ECO:0000313" key="5">
    <source>
        <dbReference type="EMBL" id="RXW20825.1"/>
    </source>
</evidence>
<feature type="compositionally biased region" description="Polar residues" evidence="3">
    <location>
        <begin position="922"/>
        <end position="933"/>
    </location>
</feature>
<feature type="region of interest" description="Disordered" evidence="3">
    <location>
        <begin position="914"/>
        <end position="933"/>
    </location>
</feature>
<sequence>MALWQPAPPPKSALGRYRQLSPNAGVHVSPLQLGAMSIGDKWSEFGMGSMDKESSFKLLNAYFDNGGNFIDTANVYQDESSEEFIGEWAEQRDIRDQLFIATKYSANFKRADTSVGQKVFYVGNSVKSLQISVAASLKKLRTTYIDLFYVHWWDYETSIEEVMRGLHNLVQQGKVLYLGVSDTPAWVVSRANQYARDHALTPFVIYQGAWNVLERSFERDIIPMARAEGMALAPWNVLAAGKIRTDAEEERRRQTGENGRTLSNPNWERNEQEKAVSQALEKVAQEIGARSITAVAIAYLLHKTPYVFPIIGGRKVEHLLENVEALEITLSDEQIQYLESIVPFDVGFPGTMINTIDDRIFATRMMNRLVDNCKAFMVAAVESFERRVLTGEIDIGQGFKAGTQRLAANTFWNLVVAHNQDNDPNSDFAQVTKWLPESKREQFNTLDDDVKAACKVAASEVNQHTALQTKLLSGSGRSTRFLSDQGTQSQSGDDNGCSTRFFMLDHPQGVTVHDPQQYASNQPPDPSPPVISSFSAYTWDSASSTRSSRRKSSSSGGPERAKRSKKINKDTRDRYMALGGRPAQHPRARKAPRPPHNGASTPNDVGSFPVPGDLELAAANSTCFQLPDRLEDGAEKDFCRLYGRIVKYSASCCLTFSEQQLKWSGNLQTAGFELPGDGSNHLITSSDADVFSVSDAATPSSSTTETLSDFFSQAASPATTDFSEYYSTPLLQSLDLELPDSTNSFPIPGSLGILPTTPIGLPSLQSSSTVQFDHQSVFAWGAQDPPDGMKEIGSTFWPPALPTNEAYSVASTSAPTIDNRPLNSWLQGGNQQGGNQYDILNRSDQFPASLAPELYQDMSLSVSAYQPFPSTVNGIAATGEGQVQAAYHNSLGLSGAAHLTSNSDFFNTGPVGQLKEAPATAPRQSIGTADSGPIRSTLSTWDGALGNSTASSGHFNDVFPVPLGTAPTPNLHGSGFGPLQALDPSLGVHYGVGTYGSQPTPGSNDAVGSAFTAGAPAQMIYKGASLFCFRPPKPAFSLRIMPSLTLRPFLSVSSKSLTFPKVSKRGWPLDGRDDPAPGVNTFKPYQDVPEEIIRNVKNPWRPSFANSTSTSWTYRESSDPVLETRTEAYKTYTEQVIQKPSWYIHFHVAVRSTQPEDHESRAKKIVKSAEDWCLGDLSLLVHLFIARAAICEDEEPVLAVGSFAQQVCYYFENNNPSYHAKFVNQLARVLIGTFLACWDRDCERSLARLPYAEHQTENYLSSSLNLAKFMGALVGYGVLTQADIRPCVRVLVHQATHTEYLMAIRELLTYAEDRFWKKGSYDRENDVSEFLQRLSEVVSAAEEAQAQSDVDHVELQDGGDDGTITSTSPPSMEPGVSGAVVYDEILELVDHFSRAVADK</sequence>
<accession>A0A4Q2DPQ2</accession>
<protein>
    <recommendedName>
        <fullName evidence="4">NADP-dependent oxidoreductase domain-containing protein</fullName>
    </recommendedName>
</protein>
<dbReference type="Gene3D" id="3.20.20.100">
    <property type="entry name" value="NADP-dependent oxidoreductase domain"/>
    <property type="match status" value="1"/>
</dbReference>
<comment type="similarity">
    <text evidence="2">Belongs to the aldo/keto reductase family. Aldo/keto reductase 2 subfamily.</text>
</comment>
<evidence type="ECO:0000256" key="1">
    <source>
        <dbReference type="ARBA" id="ARBA00022857"/>
    </source>
</evidence>
<dbReference type="InterPro" id="IPR036812">
    <property type="entry name" value="NAD(P)_OxRdtase_dom_sf"/>
</dbReference>
<evidence type="ECO:0000256" key="2">
    <source>
        <dbReference type="ARBA" id="ARBA00038157"/>
    </source>
</evidence>
<dbReference type="PANTHER" id="PTHR43364:SF7">
    <property type="entry name" value="NADP-DEPENDENT OXIDOREDUCTASE DOMAIN-CONTAINING PROTEIN-RELATED"/>
    <property type="match status" value="1"/>
</dbReference>
<comment type="caution">
    <text evidence="5">The sequence shown here is derived from an EMBL/GenBank/DDBJ whole genome shotgun (WGS) entry which is preliminary data.</text>
</comment>
<feature type="compositionally biased region" description="Basic residues" evidence="3">
    <location>
        <begin position="584"/>
        <end position="593"/>
    </location>
</feature>
<feature type="compositionally biased region" description="Polar residues" evidence="3">
    <location>
        <begin position="256"/>
        <end position="267"/>
    </location>
</feature>